<evidence type="ECO:0000256" key="1">
    <source>
        <dbReference type="SAM" id="MobiDB-lite"/>
    </source>
</evidence>
<proteinExistence type="predicted"/>
<keyword evidence="3" id="KW-1185">Reference proteome</keyword>
<sequence>MGPPAPNGGKVEKKTEKKQGKMMRFLAKAMRNPDFIHKLVQMKEKREEIEDYKKRQRPKDFSCVKTEPWDEFGSFLQVPSVGTRATSVGNAGVQEGRKGEHGKREALGGFERFYDDDKELDEGLWDEFFSEGFGEFGGGDDDEEEEEDVKVLADRFGLFGVKS</sequence>
<protein>
    <submittedName>
        <fullName evidence="2">Heat stress transcription factor A-6b</fullName>
    </submittedName>
</protein>
<evidence type="ECO:0000313" key="3">
    <source>
        <dbReference type="Proteomes" id="UP001153555"/>
    </source>
</evidence>
<reference evidence="2" key="1">
    <citation type="submission" date="2019-12" db="EMBL/GenBank/DDBJ databases">
        <authorList>
            <person name="Scholes J."/>
        </authorList>
    </citation>
    <scope>NUCLEOTIDE SEQUENCE</scope>
</reference>
<feature type="compositionally biased region" description="Basic and acidic residues" evidence="1">
    <location>
        <begin position="10"/>
        <end position="19"/>
    </location>
</feature>
<evidence type="ECO:0000313" key="2">
    <source>
        <dbReference type="EMBL" id="CAA0815551.1"/>
    </source>
</evidence>
<dbReference type="AlphaFoldDB" id="A0A9N7MXU8"/>
<dbReference type="EMBL" id="CACSLK010012531">
    <property type="protein sequence ID" value="CAA0815551.1"/>
    <property type="molecule type" value="Genomic_DNA"/>
</dbReference>
<organism evidence="2 3">
    <name type="scientific">Striga hermonthica</name>
    <name type="common">Purple witchweed</name>
    <name type="synonym">Buchnera hermonthica</name>
    <dbReference type="NCBI Taxonomy" id="68872"/>
    <lineage>
        <taxon>Eukaryota</taxon>
        <taxon>Viridiplantae</taxon>
        <taxon>Streptophyta</taxon>
        <taxon>Embryophyta</taxon>
        <taxon>Tracheophyta</taxon>
        <taxon>Spermatophyta</taxon>
        <taxon>Magnoliopsida</taxon>
        <taxon>eudicotyledons</taxon>
        <taxon>Gunneridae</taxon>
        <taxon>Pentapetalae</taxon>
        <taxon>asterids</taxon>
        <taxon>lamiids</taxon>
        <taxon>Lamiales</taxon>
        <taxon>Orobanchaceae</taxon>
        <taxon>Buchnereae</taxon>
        <taxon>Striga</taxon>
    </lineage>
</organism>
<dbReference type="Proteomes" id="UP001153555">
    <property type="component" value="Unassembled WGS sequence"/>
</dbReference>
<accession>A0A9N7MXU8</accession>
<gene>
    <name evidence="2" type="ORF">SHERM_15565</name>
</gene>
<name>A0A9N7MXU8_STRHE</name>
<comment type="caution">
    <text evidence="2">The sequence shown here is derived from an EMBL/GenBank/DDBJ whole genome shotgun (WGS) entry which is preliminary data.</text>
</comment>
<feature type="region of interest" description="Disordered" evidence="1">
    <location>
        <begin position="1"/>
        <end position="20"/>
    </location>
</feature>